<proteinExistence type="predicted"/>
<comment type="caution">
    <text evidence="1">The sequence shown here is derived from an EMBL/GenBank/DDBJ whole genome shotgun (WGS) entry which is preliminary data.</text>
</comment>
<dbReference type="SUPFAM" id="SSF53098">
    <property type="entry name" value="Ribonuclease H-like"/>
    <property type="match status" value="1"/>
</dbReference>
<dbReference type="InterPro" id="IPR012337">
    <property type="entry name" value="RNaseH-like_sf"/>
</dbReference>
<dbReference type="OrthoDB" id="1305444at2759"/>
<name>A0A7J6XA50_THATH</name>
<dbReference type="EMBL" id="JABWDY010002884">
    <property type="protein sequence ID" value="KAF5206323.1"/>
    <property type="molecule type" value="Genomic_DNA"/>
</dbReference>
<dbReference type="AlphaFoldDB" id="A0A7J6XA50"/>
<organism evidence="1 2">
    <name type="scientific">Thalictrum thalictroides</name>
    <name type="common">Rue-anemone</name>
    <name type="synonym">Anemone thalictroides</name>
    <dbReference type="NCBI Taxonomy" id="46969"/>
    <lineage>
        <taxon>Eukaryota</taxon>
        <taxon>Viridiplantae</taxon>
        <taxon>Streptophyta</taxon>
        <taxon>Embryophyta</taxon>
        <taxon>Tracheophyta</taxon>
        <taxon>Spermatophyta</taxon>
        <taxon>Magnoliopsida</taxon>
        <taxon>Ranunculales</taxon>
        <taxon>Ranunculaceae</taxon>
        <taxon>Thalictroideae</taxon>
        <taxon>Thalictrum</taxon>
    </lineage>
</organism>
<evidence type="ECO:0000313" key="2">
    <source>
        <dbReference type="Proteomes" id="UP000554482"/>
    </source>
</evidence>
<sequence>MAVNKQWNHIWIESDSVAAVKAFESMKLPWWMKRRWASCRQKLLSCLLTSTWREVNFAADQAAKKATSESDELMHFCNGKPPWLYKWEDCHWRYFRIN</sequence>
<keyword evidence="2" id="KW-1185">Reference proteome</keyword>
<protein>
    <recommendedName>
        <fullName evidence="3">RNase H type-1 domain-containing protein</fullName>
    </recommendedName>
</protein>
<reference evidence="1 2" key="1">
    <citation type="submission" date="2020-06" db="EMBL/GenBank/DDBJ databases">
        <title>Transcriptomic and genomic resources for Thalictrum thalictroides and T. hernandezii: Facilitating candidate gene discovery in an emerging model plant lineage.</title>
        <authorList>
            <person name="Arias T."/>
            <person name="Riano-Pachon D.M."/>
            <person name="Di Stilio V.S."/>
        </authorList>
    </citation>
    <scope>NUCLEOTIDE SEQUENCE [LARGE SCALE GENOMIC DNA]</scope>
    <source>
        <strain evidence="2">cv. WT478/WT964</strain>
        <tissue evidence="1">Leaves</tissue>
    </source>
</reference>
<evidence type="ECO:0000313" key="1">
    <source>
        <dbReference type="EMBL" id="KAF5206323.1"/>
    </source>
</evidence>
<evidence type="ECO:0008006" key="3">
    <source>
        <dbReference type="Google" id="ProtNLM"/>
    </source>
</evidence>
<accession>A0A7J6XA50</accession>
<gene>
    <name evidence="1" type="ORF">FRX31_004092</name>
</gene>
<dbReference type="Proteomes" id="UP000554482">
    <property type="component" value="Unassembled WGS sequence"/>
</dbReference>